<evidence type="ECO:0000313" key="6">
    <source>
        <dbReference type="Proteomes" id="UP001444071"/>
    </source>
</evidence>
<proteinExistence type="predicted"/>
<comment type="subcellular location">
    <subcellularLocation>
        <location evidence="1">Secreted</location>
    </subcellularLocation>
</comment>
<dbReference type="SMART" id="SM00038">
    <property type="entry name" value="COLFI"/>
    <property type="match status" value="1"/>
</dbReference>
<dbReference type="PROSITE" id="PS51461">
    <property type="entry name" value="NC1_FIB"/>
    <property type="match status" value="1"/>
</dbReference>
<evidence type="ECO:0000256" key="1">
    <source>
        <dbReference type="ARBA" id="ARBA00004613"/>
    </source>
</evidence>
<gene>
    <name evidence="5" type="ORF">XENORESO_011021</name>
</gene>
<sequence>MDHGGKNKIPDWFWIDPNLGCTSDAFKVFCNFTGGGQTCLHPVASDKLEFGVGKVQMKFLHLLSSEASQSITFHCLGDSTYNTKDKSSSTGPVQREDSKPWFIGWNKHISEKDTLLEPNLIQDECKIQDGSWHQSRFFFHTQDSCQLPIIDIQEFSSSLRNYQLHIEIGPVCFL</sequence>
<evidence type="ECO:0000313" key="5">
    <source>
        <dbReference type="EMBL" id="MEQ2265684.1"/>
    </source>
</evidence>
<keyword evidence="3" id="KW-0176">Collagen</keyword>
<comment type="caution">
    <text evidence="5">The sequence shown here is derived from an EMBL/GenBank/DDBJ whole genome shotgun (WGS) entry which is preliminary data.</text>
</comment>
<dbReference type="EMBL" id="JAHRIM010033428">
    <property type="protein sequence ID" value="MEQ2265684.1"/>
    <property type="molecule type" value="Genomic_DNA"/>
</dbReference>
<feature type="domain" description="Fibrillar collagen NC1" evidence="4">
    <location>
        <begin position="1"/>
        <end position="174"/>
    </location>
</feature>
<name>A0ABV0W882_9TELE</name>
<dbReference type="Proteomes" id="UP001444071">
    <property type="component" value="Unassembled WGS sequence"/>
</dbReference>
<evidence type="ECO:0000256" key="3">
    <source>
        <dbReference type="ARBA" id="ARBA00023119"/>
    </source>
</evidence>
<organism evidence="5 6">
    <name type="scientific">Xenotaenia resolanae</name>
    <dbReference type="NCBI Taxonomy" id="208358"/>
    <lineage>
        <taxon>Eukaryota</taxon>
        <taxon>Metazoa</taxon>
        <taxon>Chordata</taxon>
        <taxon>Craniata</taxon>
        <taxon>Vertebrata</taxon>
        <taxon>Euteleostomi</taxon>
        <taxon>Actinopterygii</taxon>
        <taxon>Neopterygii</taxon>
        <taxon>Teleostei</taxon>
        <taxon>Neoteleostei</taxon>
        <taxon>Acanthomorphata</taxon>
        <taxon>Ovalentaria</taxon>
        <taxon>Atherinomorphae</taxon>
        <taxon>Cyprinodontiformes</taxon>
        <taxon>Goodeidae</taxon>
        <taxon>Xenotaenia</taxon>
    </lineage>
</organism>
<dbReference type="Pfam" id="PF01410">
    <property type="entry name" value="COLFI"/>
    <property type="match status" value="2"/>
</dbReference>
<protein>
    <recommendedName>
        <fullName evidence="4">Fibrillar collagen NC1 domain-containing protein</fullName>
    </recommendedName>
</protein>
<accession>A0ABV0W882</accession>
<keyword evidence="6" id="KW-1185">Reference proteome</keyword>
<dbReference type="InterPro" id="IPR000885">
    <property type="entry name" value="Fib_collagen_C"/>
</dbReference>
<reference evidence="5 6" key="1">
    <citation type="submission" date="2021-06" db="EMBL/GenBank/DDBJ databases">
        <authorList>
            <person name="Palmer J.M."/>
        </authorList>
    </citation>
    <scope>NUCLEOTIDE SEQUENCE [LARGE SCALE GENOMIC DNA]</scope>
    <source>
        <strain evidence="5 6">XR_2019</strain>
        <tissue evidence="5">Muscle</tissue>
    </source>
</reference>
<keyword evidence="2" id="KW-0964">Secreted</keyword>
<dbReference type="Gene3D" id="2.60.120.1000">
    <property type="match status" value="2"/>
</dbReference>
<evidence type="ECO:0000256" key="2">
    <source>
        <dbReference type="ARBA" id="ARBA00022525"/>
    </source>
</evidence>
<evidence type="ECO:0000259" key="4">
    <source>
        <dbReference type="PROSITE" id="PS51461"/>
    </source>
</evidence>